<keyword evidence="3" id="KW-1185">Reference proteome</keyword>
<dbReference type="STRING" id="7375.A0A0L0BZP8"/>
<reference evidence="2 3" key="1">
    <citation type="journal article" date="2015" name="Nat. Commun.">
        <title>Lucilia cuprina genome unlocks parasitic fly biology to underpin future interventions.</title>
        <authorList>
            <person name="Anstead C.A."/>
            <person name="Korhonen P.K."/>
            <person name="Young N.D."/>
            <person name="Hall R.S."/>
            <person name="Jex A.R."/>
            <person name="Murali S.C."/>
            <person name="Hughes D.S."/>
            <person name="Lee S.F."/>
            <person name="Perry T."/>
            <person name="Stroehlein A.J."/>
            <person name="Ansell B.R."/>
            <person name="Breugelmans B."/>
            <person name="Hofmann A."/>
            <person name="Qu J."/>
            <person name="Dugan S."/>
            <person name="Lee S.L."/>
            <person name="Chao H."/>
            <person name="Dinh H."/>
            <person name="Han Y."/>
            <person name="Doddapaneni H.V."/>
            <person name="Worley K.C."/>
            <person name="Muzny D.M."/>
            <person name="Ioannidis P."/>
            <person name="Waterhouse R.M."/>
            <person name="Zdobnov E.M."/>
            <person name="James P.J."/>
            <person name="Bagnall N.H."/>
            <person name="Kotze A.C."/>
            <person name="Gibbs R.A."/>
            <person name="Richards S."/>
            <person name="Batterham P."/>
            <person name="Gasser R.B."/>
        </authorList>
    </citation>
    <scope>NUCLEOTIDE SEQUENCE [LARGE SCALE GENOMIC DNA]</scope>
    <source>
        <strain evidence="2 3">LS</strain>
        <tissue evidence="2">Full body</tissue>
    </source>
</reference>
<sequence>MPDISSLQISKTDSEHTTPSKLKPPSISPSKDLRKREPVLVPAPLVHSKPRYKQVVNNVSPTKNRNKRHTSEQLRGILESNFDDGKGLDFEVEGVKIENFRLPGLKPVLLPHQVRGIKFMSTRERGRKYAKGGIIADEMGLGSGNVLYGGTLFNLTSRLVNSWIMNPRATSPQQVSEGQE</sequence>
<dbReference type="Proteomes" id="UP000037069">
    <property type="component" value="Unassembled WGS sequence"/>
</dbReference>
<organism evidence="2 3">
    <name type="scientific">Lucilia cuprina</name>
    <name type="common">Green bottle fly</name>
    <name type="synonym">Australian sheep blowfly</name>
    <dbReference type="NCBI Taxonomy" id="7375"/>
    <lineage>
        <taxon>Eukaryota</taxon>
        <taxon>Metazoa</taxon>
        <taxon>Ecdysozoa</taxon>
        <taxon>Arthropoda</taxon>
        <taxon>Hexapoda</taxon>
        <taxon>Insecta</taxon>
        <taxon>Pterygota</taxon>
        <taxon>Neoptera</taxon>
        <taxon>Endopterygota</taxon>
        <taxon>Diptera</taxon>
        <taxon>Brachycera</taxon>
        <taxon>Muscomorpha</taxon>
        <taxon>Oestroidea</taxon>
        <taxon>Calliphoridae</taxon>
        <taxon>Luciliinae</taxon>
        <taxon>Lucilia</taxon>
    </lineage>
</organism>
<feature type="compositionally biased region" description="Low complexity" evidence="1">
    <location>
        <begin position="19"/>
        <end position="30"/>
    </location>
</feature>
<comment type="caution">
    <text evidence="2">The sequence shown here is derived from an EMBL/GenBank/DDBJ whole genome shotgun (WGS) entry which is preliminary data.</text>
</comment>
<feature type="compositionally biased region" description="Polar residues" evidence="1">
    <location>
        <begin position="1"/>
        <end position="11"/>
    </location>
</feature>
<accession>A0A0L0BZP8</accession>
<protein>
    <submittedName>
        <fullName evidence="2">Uncharacterized protein</fullName>
    </submittedName>
</protein>
<proteinExistence type="predicted"/>
<dbReference type="InterPro" id="IPR038718">
    <property type="entry name" value="SNF2-like_sf"/>
</dbReference>
<gene>
    <name evidence="2" type="ORF">FF38_00455</name>
</gene>
<evidence type="ECO:0000313" key="3">
    <source>
        <dbReference type="Proteomes" id="UP000037069"/>
    </source>
</evidence>
<evidence type="ECO:0000256" key="1">
    <source>
        <dbReference type="SAM" id="MobiDB-lite"/>
    </source>
</evidence>
<dbReference type="AlphaFoldDB" id="A0A0L0BZP8"/>
<feature type="region of interest" description="Disordered" evidence="1">
    <location>
        <begin position="1"/>
        <end position="37"/>
    </location>
</feature>
<name>A0A0L0BZP8_LUCCU</name>
<dbReference type="EMBL" id="JRES01001100">
    <property type="protein sequence ID" value="KNC25520.1"/>
    <property type="molecule type" value="Genomic_DNA"/>
</dbReference>
<dbReference type="Gene3D" id="3.40.50.10810">
    <property type="entry name" value="Tandem AAA-ATPase domain"/>
    <property type="match status" value="1"/>
</dbReference>
<evidence type="ECO:0000313" key="2">
    <source>
        <dbReference type="EMBL" id="KNC25520.1"/>
    </source>
</evidence>